<evidence type="ECO:0000256" key="1">
    <source>
        <dbReference type="ARBA" id="ARBA00004141"/>
    </source>
</evidence>
<keyword evidence="5 6" id="KW-0472">Membrane</keyword>
<comment type="similarity">
    <text evidence="2 6">Belongs to the 4-toluene sulfonate uptake permease (TSUP) (TC 2.A.102) family.</text>
</comment>
<proteinExistence type="inferred from homology"/>
<gene>
    <name evidence="7" type="ORF">GCM10009720_06900</name>
</gene>
<feature type="transmembrane region" description="Helical" evidence="6">
    <location>
        <begin position="107"/>
        <end position="127"/>
    </location>
</feature>
<feature type="transmembrane region" description="Helical" evidence="6">
    <location>
        <begin position="12"/>
        <end position="45"/>
    </location>
</feature>
<evidence type="ECO:0000313" key="7">
    <source>
        <dbReference type="EMBL" id="GAA2029641.1"/>
    </source>
</evidence>
<keyword evidence="3 6" id="KW-0812">Transmembrane</keyword>
<evidence type="ECO:0000256" key="2">
    <source>
        <dbReference type="ARBA" id="ARBA00009142"/>
    </source>
</evidence>
<feature type="transmembrane region" description="Helical" evidence="6">
    <location>
        <begin position="157"/>
        <end position="174"/>
    </location>
</feature>
<dbReference type="InterPro" id="IPR051598">
    <property type="entry name" value="TSUP/Inactive_protease-like"/>
</dbReference>
<dbReference type="PANTHER" id="PTHR43701:SF2">
    <property type="entry name" value="MEMBRANE TRANSPORTER PROTEIN YJNA-RELATED"/>
    <property type="match status" value="1"/>
</dbReference>
<evidence type="ECO:0000256" key="6">
    <source>
        <dbReference type="RuleBase" id="RU363041"/>
    </source>
</evidence>
<keyword evidence="8" id="KW-1185">Reference proteome</keyword>
<sequence length="262" mass="26729">METSAAPTRRNWFGLVLLGLAVGVSSGLFGIGGGIIILPALVYLLGFRTRIAVGTSLLAVILPAITGVVSYALEGNVNLLMAVLLAAGSTVGAPIGSWLLTVLPQRAVKWGFIAFMIVMIISLFLVVPSRGSVVHIDLMVGIGIVALGLFTGVMSGLLGIGGGVIVVPLLVVLFGESDLVAKGTSLLMVIATGLSGTVSNLLRKNVDAPAALVIGGTAALVTPLGVWAAYALSPAVANIVFAVFLGLVIVRMLIDVLARPKK</sequence>
<dbReference type="Proteomes" id="UP001501461">
    <property type="component" value="Unassembled WGS sequence"/>
</dbReference>
<feature type="transmembrane region" description="Helical" evidence="6">
    <location>
        <begin position="236"/>
        <end position="254"/>
    </location>
</feature>
<evidence type="ECO:0000256" key="5">
    <source>
        <dbReference type="ARBA" id="ARBA00023136"/>
    </source>
</evidence>
<keyword evidence="4 6" id="KW-1133">Transmembrane helix</keyword>
<evidence type="ECO:0000256" key="4">
    <source>
        <dbReference type="ARBA" id="ARBA00022989"/>
    </source>
</evidence>
<evidence type="ECO:0000313" key="8">
    <source>
        <dbReference type="Proteomes" id="UP001501461"/>
    </source>
</evidence>
<protein>
    <recommendedName>
        <fullName evidence="6">Probable membrane transporter protein</fullName>
    </recommendedName>
</protein>
<comment type="caution">
    <text evidence="7">The sequence shown here is derived from an EMBL/GenBank/DDBJ whole genome shotgun (WGS) entry which is preliminary data.</text>
</comment>
<name>A0ABP5FMU5_9MICC</name>
<organism evidence="7 8">
    <name type="scientific">Yaniella flava</name>
    <dbReference type="NCBI Taxonomy" id="287930"/>
    <lineage>
        <taxon>Bacteria</taxon>
        <taxon>Bacillati</taxon>
        <taxon>Actinomycetota</taxon>
        <taxon>Actinomycetes</taxon>
        <taxon>Micrococcales</taxon>
        <taxon>Micrococcaceae</taxon>
        <taxon>Yaniella</taxon>
    </lineage>
</organism>
<evidence type="ECO:0000256" key="3">
    <source>
        <dbReference type="ARBA" id="ARBA00022692"/>
    </source>
</evidence>
<dbReference type="EMBL" id="BAAAMN010000011">
    <property type="protein sequence ID" value="GAA2029641.1"/>
    <property type="molecule type" value="Genomic_DNA"/>
</dbReference>
<feature type="transmembrane region" description="Helical" evidence="6">
    <location>
        <begin position="52"/>
        <end position="73"/>
    </location>
</feature>
<dbReference type="RefSeq" id="WP_343956197.1">
    <property type="nucleotide sequence ID" value="NZ_BAAAMN010000011.1"/>
</dbReference>
<comment type="subcellular location">
    <subcellularLocation>
        <location evidence="6">Cell membrane</location>
        <topology evidence="6">Multi-pass membrane protein</topology>
    </subcellularLocation>
    <subcellularLocation>
        <location evidence="1">Membrane</location>
        <topology evidence="1">Multi-pass membrane protein</topology>
    </subcellularLocation>
</comment>
<accession>A0ABP5FMU5</accession>
<feature type="transmembrane region" description="Helical" evidence="6">
    <location>
        <begin position="79"/>
        <end position="100"/>
    </location>
</feature>
<dbReference type="Pfam" id="PF01925">
    <property type="entry name" value="TauE"/>
    <property type="match status" value="2"/>
</dbReference>
<dbReference type="PANTHER" id="PTHR43701">
    <property type="entry name" value="MEMBRANE TRANSPORTER PROTEIN MJ0441-RELATED"/>
    <property type="match status" value="1"/>
</dbReference>
<reference evidence="8" key="1">
    <citation type="journal article" date="2019" name="Int. J. Syst. Evol. Microbiol.">
        <title>The Global Catalogue of Microorganisms (GCM) 10K type strain sequencing project: providing services to taxonomists for standard genome sequencing and annotation.</title>
        <authorList>
            <consortium name="The Broad Institute Genomics Platform"/>
            <consortium name="The Broad Institute Genome Sequencing Center for Infectious Disease"/>
            <person name="Wu L."/>
            <person name="Ma J."/>
        </authorList>
    </citation>
    <scope>NUCLEOTIDE SEQUENCE [LARGE SCALE GENOMIC DNA]</scope>
    <source>
        <strain evidence="8">JCM 13595</strain>
    </source>
</reference>
<feature type="transmembrane region" description="Helical" evidence="6">
    <location>
        <begin position="180"/>
        <end position="198"/>
    </location>
</feature>
<dbReference type="InterPro" id="IPR002781">
    <property type="entry name" value="TM_pro_TauE-like"/>
</dbReference>
<keyword evidence="6" id="KW-1003">Cell membrane</keyword>
<feature type="transmembrane region" description="Helical" evidence="6">
    <location>
        <begin position="210"/>
        <end position="230"/>
    </location>
</feature>